<evidence type="ECO:0000256" key="3">
    <source>
        <dbReference type="PROSITE-ProRule" id="PRU00175"/>
    </source>
</evidence>
<dbReference type="PROSITE" id="PS50089">
    <property type="entry name" value="ZF_RING_2"/>
    <property type="match status" value="1"/>
</dbReference>
<dbReference type="InterPro" id="IPR037962">
    <property type="entry name" value="Neuralized"/>
</dbReference>
<dbReference type="PANTHER" id="PTHR12429">
    <property type="entry name" value="NEURALIZED"/>
    <property type="match status" value="1"/>
</dbReference>
<dbReference type="InterPro" id="IPR013083">
    <property type="entry name" value="Znf_RING/FYVE/PHD"/>
</dbReference>
<dbReference type="InterPro" id="IPR001841">
    <property type="entry name" value="Znf_RING"/>
</dbReference>
<feature type="compositionally biased region" description="Low complexity" evidence="4">
    <location>
        <begin position="230"/>
        <end position="241"/>
    </location>
</feature>
<dbReference type="Gene3D" id="3.30.40.10">
    <property type="entry name" value="Zinc/RING finger domain, C3HC4 (zinc finger)"/>
    <property type="match status" value="1"/>
</dbReference>
<dbReference type="AlphaFoldDB" id="A0AAN5I8E3"/>
<dbReference type="Pfam" id="PF07177">
    <property type="entry name" value="Neuralized"/>
    <property type="match status" value="1"/>
</dbReference>
<keyword evidence="1 3" id="KW-0479">Metal-binding</keyword>
<evidence type="ECO:0000259" key="6">
    <source>
        <dbReference type="PROSITE" id="PS51065"/>
    </source>
</evidence>
<evidence type="ECO:0000256" key="2">
    <source>
        <dbReference type="ARBA" id="ARBA00022833"/>
    </source>
</evidence>
<feature type="compositionally biased region" description="Polar residues" evidence="4">
    <location>
        <begin position="205"/>
        <end position="222"/>
    </location>
</feature>
<dbReference type="EMBL" id="BTRK01000005">
    <property type="protein sequence ID" value="GMR55244.1"/>
    <property type="molecule type" value="Genomic_DNA"/>
</dbReference>
<dbReference type="InterPro" id="IPR043136">
    <property type="entry name" value="B30.2/SPRY_sf"/>
</dbReference>
<dbReference type="SUPFAM" id="SSF57850">
    <property type="entry name" value="RING/U-box"/>
    <property type="match status" value="1"/>
</dbReference>
<reference evidence="8" key="1">
    <citation type="submission" date="2022-10" db="EMBL/GenBank/DDBJ databases">
        <title>Genome assembly of Pristionchus species.</title>
        <authorList>
            <person name="Yoshida K."/>
            <person name="Sommer R.J."/>
        </authorList>
    </citation>
    <scope>NUCLEOTIDE SEQUENCE [LARGE SCALE GENOMIC DNA]</scope>
    <source>
        <strain evidence="8">RS5460</strain>
    </source>
</reference>
<feature type="compositionally biased region" description="Basic and acidic residues" evidence="4">
    <location>
        <begin position="154"/>
        <end position="170"/>
    </location>
</feature>
<evidence type="ECO:0000313" key="7">
    <source>
        <dbReference type="EMBL" id="GMR55244.1"/>
    </source>
</evidence>
<feature type="domain" description="RING-type" evidence="5">
    <location>
        <begin position="253"/>
        <end position="292"/>
    </location>
</feature>
<dbReference type="GO" id="GO:0008270">
    <property type="term" value="F:zinc ion binding"/>
    <property type="evidence" value="ECO:0007669"/>
    <property type="project" value="UniProtKB-KW"/>
</dbReference>
<gene>
    <name evidence="7" type="ORF">PMAYCL1PPCAC_25439</name>
</gene>
<keyword evidence="2" id="KW-0862">Zinc</keyword>
<accession>A0AAN5I8E3</accession>
<feature type="region of interest" description="Disordered" evidence="4">
    <location>
        <begin position="121"/>
        <end position="243"/>
    </location>
</feature>
<evidence type="ECO:0000259" key="5">
    <source>
        <dbReference type="PROSITE" id="PS50089"/>
    </source>
</evidence>
<proteinExistence type="predicted"/>
<dbReference type="Pfam" id="PF13920">
    <property type="entry name" value="zf-C3HC4_3"/>
    <property type="match status" value="1"/>
</dbReference>
<feature type="compositionally biased region" description="Polar residues" evidence="4">
    <location>
        <begin position="175"/>
        <end position="188"/>
    </location>
</feature>
<dbReference type="SMART" id="SM00184">
    <property type="entry name" value="RING"/>
    <property type="match status" value="1"/>
</dbReference>
<feature type="domain" description="NHR" evidence="6">
    <location>
        <begin position="1"/>
        <end position="119"/>
    </location>
</feature>
<feature type="compositionally biased region" description="Basic and acidic residues" evidence="4">
    <location>
        <begin position="190"/>
        <end position="203"/>
    </location>
</feature>
<dbReference type="Gene3D" id="2.60.120.920">
    <property type="match status" value="1"/>
</dbReference>
<feature type="compositionally biased region" description="Low complexity" evidence="4">
    <location>
        <begin position="128"/>
        <end position="138"/>
    </location>
</feature>
<evidence type="ECO:0000313" key="8">
    <source>
        <dbReference type="Proteomes" id="UP001328107"/>
    </source>
</evidence>
<evidence type="ECO:0000256" key="4">
    <source>
        <dbReference type="SAM" id="MobiDB-lite"/>
    </source>
</evidence>
<organism evidence="7 8">
    <name type="scientific">Pristionchus mayeri</name>
    <dbReference type="NCBI Taxonomy" id="1317129"/>
    <lineage>
        <taxon>Eukaryota</taxon>
        <taxon>Metazoa</taxon>
        <taxon>Ecdysozoa</taxon>
        <taxon>Nematoda</taxon>
        <taxon>Chromadorea</taxon>
        <taxon>Rhabditida</taxon>
        <taxon>Rhabditina</taxon>
        <taxon>Diplogasteromorpha</taxon>
        <taxon>Diplogasteroidea</taxon>
        <taxon>Neodiplogasteridae</taxon>
        <taxon>Pristionchus</taxon>
    </lineage>
</organism>
<dbReference type="PROSITE" id="PS51065">
    <property type="entry name" value="NHR"/>
    <property type="match status" value="1"/>
</dbReference>
<protein>
    <recommendedName>
        <fullName evidence="9">RING-type domain-containing protein</fullName>
    </recommendedName>
</protein>
<evidence type="ECO:0000256" key="1">
    <source>
        <dbReference type="ARBA" id="ARBA00022771"/>
    </source>
</evidence>
<feature type="non-terminal residue" evidence="7">
    <location>
        <position position="1"/>
    </location>
</feature>
<dbReference type="GO" id="GO:0061630">
    <property type="term" value="F:ubiquitin protein ligase activity"/>
    <property type="evidence" value="ECO:0007669"/>
    <property type="project" value="TreeGrafter"/>
</dbReference>
<keyword evidence="8" id="KW-1185">Reference proteome</keyword>
<comment type="caution">
    <text evidence="7">The sequence shown here is derived from an EMBL/GenBank/DDBJ whole genome shotgun (WGS) entry which is preliminary data.</text>
</comment>
<dbReference type="PANTHER" id="PTHR12429:SF6">
    <property type="entry name" value="PROTEIN NEURALIZED"/>
    <property type="match status" value="1"/>
</dbReference>
<dbReference type="InterPro" id="IPR006573">
    <property type="entry name" value="NHR_dom"/>
</dbReference>
<name>A0AAN5I8E3_9BILA</name>
<sequence length="304" mass="33136">PMLVNECVSINHSGLAGGALSFGVTTVKPSSIDHSELNEQFSSLSLTQNDTGFSVKALPEEFGVDECTVHFCLTAQARIVFSVNGESKGTLITGIARDLPLWALIEVYNTENRVEIGASTMNTRKMTSSSNGVSLNSNSHHKSSPFSTPATRETVVERGDRRNVMEKVAEAESTWPMSSSTNRSQTGRFSARETADRELKIGRSTEMSSSRQVPVTMSTQRTRPPRAAASDSGMGSQSTSSKAMSANDLQNTCKICCETDMDTVVMECFHVFACYECAVKIKNETGVCPICRNPIKSFHRLYKC</sequence>
<dbReference type="Proteomes" id="UP001328107">
    <property type="component" value="Unassembled WGS sequence"/>
</dbReference>
<keyword evidence="1 3" id="KW-0863">Zinc-finger</keyword>
<evidence type="ECO:0008006" key="9">
    <source>
        <dbReference type="Google" id="ProtNLM"/>
    </source>
</evidence>